<dbReference type="GO" id="GO:0032263">
    <property type="term" value="P:GMP salvage"/>
    <property type="evidence" value="ECO:0007669"/>
    <property type="project" value="TreeGrafter"/>
</dbReference>
<dbReference type="GO" id="GO:0000166">
    <property type="term" value="F:nucleotide binding"/>
    <property type="evidence" value="ECO:0007669"/>
    <property type="project" value="UniProtKB-KW"/>
</dbReference>
<comment type="catalytic activity">
    <reaction evidence="14">
        <text>GMP + diphosphate = guanine + 5-phospho-alpha-D-ribose 1-diphosphate</text>
        <dbReference type="Rhea" id="RHEA:25424"/>
        <dbReference type="ChEBI" id="CHEBI:16235"/>
        <dbReference type="ChEBI" id="CHEBI:33019"/>
        <dbReference type="ChEBI" id="CHEBI:58017"/>
        <dbReference type="ChEBI" id="CHEBI:58115"/>
        <dbReference type="EC" id="2.4.2.8"/>
    </reaction>
    <physiologicalReaction direction="right-to-left" evidence="14">
        <dbReference type="Rhea" id="RHEA:25426"/>
    </physiologicalReaction>
</comment>
<keyword evidence="20" id="KW-1185">Reference proteome</keyword>
<comment type="pathway">
    <text evidence="5">Purine metabolism; GMP biosynthesis via salvage pathway; GMP from guanine: step 1/1.</text>
</comment>
<dbReference type="GO" id="GO:0006178">
    <property type="term" value="P:guanine salvage"/>
    <property type="evidence" value="ECO:0007669"/>
    <property type="project" value="TreeGrafter"/>
</dbReference>
<comment type="similarity">
    <text evidence="6 16">Belongs to the purine/pyrimidine phosphoribosyltransferase family.</text>
</comment>
<evidence type="ECO:0000256" key="3">
    <source>
        <dbReference type="ARBA" id="ARBA00004496"/>
    </source>
</evidence>
<feature type="coiled-coil region" evidence="17">
    <location>
        <begin position="3"/>
        <end position="30"/>
    </location>
</feature>
<protein>
    <recommendedName>
        <fullName evidence="16">Hypoxanthine phosphoribosyltransferase</fullName>
        <ecNumber evidence="16">2.4.2.8</ecNumber>
    </recommendedName>
</protein>
<dbReference type="SUPFAM" id="SSF53271">
    <property type="entry name" value="PRTase-like"/>
    <property type="match status" value="1"/>
</dbReference>
<dbReference type="EC" id="2.4.2.8" evidence="16"/>
<evidence type="ECO:0000256" key="17">
    <source>
        <dbReference type="SAM" id="Coils"/>
    </source>
</evidence>
<evidence type="ECO:0000313" key="20">
    <source>
        <dbReference type="Proteomes" id="UP000377798"/>
    </source>
</evidence>
<gene>
    <name evidence="19" type="primary">hpt_2</name>
    <name evidence="19" type="ORF">NCTC13150_01376</name>
</gene>
<evidence type="ECO:0000256" key="4">
    <source>
        <dbReference type="ARBA" id="ARBA00004669"/>
    </source>
</evidence>
<evidence type="ECO:0000259" key="18">
    <source>
        <dbReference type="Pfam" id="PF00156"/>
    </source>
</evidence>
<dbReference type="PANTHER" id="PTHR43340:SF1">
    <property type="entry name" value="HYPOXANTHINE PHOSPHORIBOSYLTRANSFERASE"/>
    <property type="match status" value="1"/>
</dbReference>
<comment type="catalytic activity">
    <reaction evidence="15">
        <text>IMP + diphosphate = hypoxanthine + 5-phospho-alpha-D-ribose 1-diphosphate</text>
        <dbReference type="Rhea" id="RHEA:17973"/>
        <dbReference type="ChEBI" id="CHEBI:17368"/>
        <dbReference type="ChEBI" id="CHEBI:33019"/>
        <dbReference type="ChEBI" id="CHEBI:58017"/>
        <dbReference type="ChEBI" id="CHEBI:58053"/>
        <dbReference type="EC" id="2.4.2.8"/>
    </reaction>
    <physiologicalReaction direction="right-to-left" evidence="15">
        <dbReference type="Rhea" id="RHEA:17975"/>
    </physiologicalReaction>
</comment>
<evidence type="ECO:0000256" key="15">
    <source>
        <dbReference type="ARBA" id="ARBA00049402"/>
    </source>
</evidence>
<name>A0A8H2M5J2_9FIRM</name>
<dbReference type="GO" id="GO:0046100">
    <property type="term" value="P:hypoxanthine metabolic process"/>
    <property type="evidence" value="ECO:0007669"/>
    <property type="project" value="TreeGrafter"/>
</dbReference>
<keyword evidence="12 16" id="KW-0547">Nucleotide-binding</keyword>
<keyword evidence="10 16" id="KW-0479">Metal-binding</keyword>
<dbReference type="GO" id="GO:0006166">
    <property type="term" value="P:purine ribonucleoside salvage"/>
    <property type="evidence" value="ECO:0007669"/>
    <property type="project" value="UniProtKB-KW"/>
</dbReference>
<keyword evidence="13 16" id="KW-0460">Magnesium</keyword>
<dbReference type="GO" id="GO:0005829">
    <property type="term" value="C:cytosol"/>
    <property type="evidence" value="ECO:0007669"/>
    <property type="project" value="TreeGrafter"/>
</dbReference>
<comment type="caution">
    <text evidence="19">The sequence shown here is derived from an EMBL/GenBank/DDBJ whole genome shotgun (WGS) entry which is preliminary data.</text>
</comment>
<evidence type="ECO:0000256" key="7">
    <source>
        <dbReference type="ARBA" id="ARBA00022490"/>
    </source>
</evidence>
<dbReference type="GO" id="GO:0032264">
    <property type="term" value="P:IMP salvage"/>
    <property type="evidence" value="ECO:0007669"/>
    <property type="project" value="UniProtKB-UniPathway"/>
</dbReference>
<evidence type="ECO:0000256" key="11">
    <source>
        <dbReference type="ARBA" id="ARBA00022726"/>
    </source>
</evidence>
<evidence type="ECO:0000256" key="8">
    <source>
        <dbReference type="ARBA" id="ARBA00022676"/>
    </source>
</evidence>
<evidence type="ECO:0000256" key="2">
    <source>
        <dbReference type="ARBA" id="ARBA00002049"/>
    </source>
</evidence>
<dbReference type="UniPathway" id="UPA00591">
    <property type="reaction ID" value="UER00648"/>
</dbReference>
<comment type="cofactor">
    <cofactor evidence="1 16">
        <name>Mg(2+)</name>
        <dbReference type="ChEBI" id="CHEBI:18420"/>
    </cofactor>
</comment>
<feature type="domain" description="Phosphoribosyltransferase" evidence="18">
    <location>
        <begin position="12"/>
        <end position="157"/>
    </location>
</feature>
<evidence type="ECO:0000256" key="16">
    <source>
        <dbReference type="RuleBase" id="RU364099"/>
    </source>
</evidence>
<dbReference type="NCBIfam" id="TIGR01203">
    <property type="entry name" value="HGPRTase"/>
    <property type="match status" value="1"/>
</dbReference>
<evidence type="ECO:0000256" key="12">
    <source>
        <dbReference type="ARBA" id="ARBA00022741"/>
    </source>
</evidence>
<dbReference type="InterPro" id="IPR000836">
    <property type="entry name" value="PRTase_dom"/>
</dbReference>
<dbReference type="InterPro" id="IPR005904">
    <property type="entry name" value="Hxn_phspho_trans"/>
</dbReference>
<dbReference type="InterPro" id="IPR029057">
    <property type="entry name" value="PRTase-like"/>
</dbReference>
<keyword evidence="7 16" id="KW-0963">Cytoplasm</keyword>
<accession>A0A8H2M5J2</accession>
<dbReference type="CDD" id="cd06223">
    <property type="entry name" value="PRTases_typeI"/>
    <property type="match status" value="1"/>
</dbReference>
<keyword evidence="8 16" id="KW-0328">Glycosyltransferase</keyword>
<dbReference type="EMBL" id="CAACYI010000001">
    <property type="protein sequence ID" value="VFB16804.1"/>
    <property type="molecule type" value="Genomic_DNA"/>
</dbReference>
<keyword evidence="11 16" id="KW-0660">Purine salvage</keyword>
<dbReference type="GO" id="GO:0004422">
    <property type="term" value="F:hypoxanthine phosphoribosyltransferase activity"/>
    <property type="evidence" value="ECO:0007669"/>
    <property type="project" value="InterPro"/>
</dbReference>
<reference evidence="19 20" key="1">
    <citation type="submission" date="2019-02" db="EMBL/GenBank/DDBJ databases">
        <authorList>
            <consortium name="Pathogen Informatics"/>
        </authorList>
    </citation>
    <scope>NUCLEOTIDE SEQUENCE [LARGE SCALE GENOMIC DNA]</scope>
    <source>
        <strain evidence="19 20">3012STDY7089603</strain>
    </source>
</reference>
<dbReference type="AlphaFoldDB" id="A0A8H2M5J2"/>
<evidence type="ECO:0000256" key="5">
    <source>
        <dbReference type="ARBA" id="ARBA00004676"/>
    </source>
</evidence>
<evidence type="ECO:0000256" key="9">
    <source>
        <dbReference type="ARBA" id="ARBA00022679"/>
    </source>
</evidence>
<evidence type="ECO:0000256" key="10">
    <source>
        <dbReference type="ARBA" id="ARBA00022723"/>
    </source>
</evidence>
<dbReference type="GO" id="GO:0052657">
    <property type="term" value="F:guanine phosphoribosyltransferase activity"/>
    <property type="evidence" value="ECO:0007669"/>
    <property type="project" value="UniProtKB-ARBA"/>
</dbReference>
<evidence type="ECO:0000256" key="1">
    <source>
        <dbReference type="ARBA" id="ARBA00001946"/>
    </source>
</evidence>
<keyword evidence="17" id="KW-0175">Coiled coil</keyword>
<dbReference type="FunFam" id="3.40.50.2020:FF:000006">
    <property type="entry name" value="Hypoxanthine phosphoribosyltransferase"/>
    <property type="match status" value="1"/>
</dbReference>
<dbReference type="RefSeq" id="WP_131749479.1">
    <property type="nucleotide sequence ID" value="NZ_CAACYI010000001.1"/>
</dbReference>
<evidence type="ECO:0000256" key="13">
    <source>
        <dbReference type="ARBA" id="ARBA00022842"/>
    </source>
</evidence>
<evidence type="ECO:0000256" key="14">
    <source>
        <dbReference type="ARBA" id="ARBA00048811"/>
    </source>
</evidence>
<evidence type="ECO:0000313" key="19">
    <source>
        <dbReference type="EMBL" id="VFB16804.1"/>
    </source>
</evidence>
<dbReference type="Pfam" id="PF00156">
    <property type="entry name" value="Pribosyltran"/>
    <property type="match status" value="1"/>
</dbReference>
<dbReference type="InterPro" id="IPR050408">
    <property type="entry name" value="HGPRT"/>
</dbReference>
<comment type="function">
    <text evidence="2">Purine salvage pathway enzyme that catalyzes the transfer of the ribosyl-5-phosphate group from 5-phospho-alpha-D-ribose 1-diphosphate (PRPP) to the N9 position of the 6-oxopurines hypoxanthine and guanine to form the corresponding ribonucleotides IMP (inosine 5'-monophosphate) and GMP (guanosine 5'-monophosphate), with the release of PPi.</text>
</comment>
<dbReference type="Gene3D" id="3.40.50.2020">
    <property type="match status" value="1"/>
</dbReference>
<organism evidence="19 20">
    <name type="scientific">Urinicoccus massiliensis</name>
    <dbReference type="NCBI Taxonomy" id="1723382"/>
    <lineage>
        <taxon>Bacteria</taxon>
        <taxon>Bacillati</taxon>
        <taxon>Bacillota</taxon>
        <taxon>Tissierellia</taxon>
        <taxon>Tissierellales</taxon>
        <taxon>Peptoniphilaceae</taxon>
        <taxon>Urinicoccus</taxon>
    </lineage>
</organism>
<dbReference type="Proteomes" id="UP000377798">
    <property type="component" value="Unassembled WGS sequence"/>
</dbReference>
<proteinExistence type="inferred from homology"/>
<keyword evidence="9 16" id="KW-0808">Transferase</keyword>
<sequence>MAKERVLISREELRERIEELGRQITRDYQDKDLVCIGLLRGGFIFLADLIREIPLEMDVDFLRTASYGHGEKSSGIVEILDRHKVDIRGKEVLLVDDIIDSGRTISTVVDLLKKEEPASIKTCLMLDKPSRREVDFTPDYVAFEIPDVFIVGCGLNYGDYCRNVPYIYTYDD</sequence>
<evidence type="ECO:0000256" key="6">
    <source>
        <dbReference type="ARBA" id="ARBA00008391"/>
    </source>
</evidence>
<comment type="subcellular location">
    <subcellularLocation>
        <location evidence="3 16">Cytoplasm</location>
    </subcellularLocation>
</comment>
<dbReference type="GO" id="GO:0000287">
    <property type="term" value="F:magnesium ion binding"/>
    <property type="evidence" value="ECO:0007669"/>
    <property type="project" value="TreeGrafter"/>
</dbReference>
<comment type="pathway">
    <text evidence="4 16">Purine metabolism; IMP biosynthesis via salvage pathway; IMP from hypoxanthine: step 1/1.</text>
</comment>
<dbReference type="PANTHER" id="PTHR43340">
    <property type="entry name" value="HYPOXANTHINE-GUANINE PHOSPHORIBOSYLTRANSFERASE"/>
    <property type="match status" value="1"/>
</dbReference>